<protein>
    <submittedName>
        <fullName evidence="1">Uncharacterized protein</fullName>
    </submittedName>
</protein>
<accession>A0A811SJ86</accession>
<keyword evidence="2" id="KW-1185">Reference proteome</keyword>
<comment type="caution">
    <text evidence="1">The sequence shown here is derived from an EMBL/GenBank/DDBJ whole genome shotgun (WGS) entry which is preliminary data.</text>
</comment>
<name>A0A811SJ86_9POAL</name>
<dbReference type="EMBL" id="CAJGYO010000099">
    <property type="protein sequence ID" value="CAD6340956.1"/>
    <property type="molecule type" value="Genomic_DNA"/>
</dbReference>
<evidence type="ECO:0000313" key="2">
    <source>
        <dbReference type="Proteomes" id="UP000604825"/>
    </source>
</evidence>
<evidence type="ECO:0000313" key="1">
    <source>
        <dbReference type="EMBL" id="CAD6340956.1"/>
    </source>
</evidence>
<proteinExistence type="predicted"/>
<gene>
    <name evidence="1" type="ORF">NCGR_LOCUS65054</name>
</gene>
<organism evidence="1 2">
    <name type="scientific">Miscanthus lutarioriparius</name>
    <dbReference type="NCBI Taxonomy" id="422564"/>
    <lineage>
        <taxon>Eukaryota</taxon>
        <taxon>Viridiplantae</taxon>
        <taxon>Streptophyta</taxon>
        <taxon>Embryophyta</taxon>
        <taxon>Tracheophyta</taxon>
        <taxon>Spermatophyta</taxon>
        <taxon>Magnoliopsida</taxon>
        <taxon>Liliopsida</taxon>
        <taxon>Poales</taxon>
        <taxon>Poaceae</taxon>
        <taxon>PACMAD clade</taxon>
        <taxon>Panicoideae</taxon>
        <taxon>Andropogonodae</taxon>
        <taxon>Andropogoneae</taxon>
        <taxon>Saccharinae</taxon>
        <taxon>Miscanthus</taxon>
    </lineage>
</organism>
<reference evidence="1" key="1">
    <citation type="submission" date="2020-10" db="EMBL/GenBank/DDBJ databases">
        <authorList>
            <person name="Han B."/>
            <person name="Lu T."/>
            <person name="Zhao Q."/>
            <person name="Huang X."/>
            <person name="Zhao Y."/>
        </authorList>
    </citation>
    <scope>NUCLEOTIDE SEQUENCE</scope>
</reference>
<dbReference type="Proteomes" id="UP000604825">
    <property type="component" value="Unassembled WGS sequence"/>
</dbReference>
<sequence length="85" mass="9401">MTRGRSRTELTTTGVRLPSRWGVRPLGLRHMYLQGCGDAVAWIYRGVVAWLRVRRGAMTVSPSGLYGRLGKASSVQSWRPRGVSG</sequence>
<dbReference type="AlphaFoldDB" id="A0A811SJ86"/>